<keyword evidence="8" id="KW-0472">Membrane</keyword>
<dbReference type="AlphaFoldDB" id="A0A5H2XQ14"/>
<dbReference type="Pfam" id="PF02518">
    <property type="entry name" value="HATPase_c"/>
    <property type="match status" value="1"/>
</dbReference>
<evidence type="ECO:0000256" key="3">
    <source>
        <dbReference type="ARBA" id="ARBA00022741"/>
    </source>
</evidence>
<dbReference type="PANTHER" id="PTHR45866:SF1">
    <property type="entry name" value="DNA GYRASE SUBUNIT B, MITOCHONDRIAL"/>
    <property type="match status" value="1"/>
</dbReference>
<evidence type="ECO:0000256" key="2">
    <source>
        <dbReference type="ARBA" id="ARBA00010708"/>
    </source>
</evidence>
<comment type="similarity">
    <text evidence="2">Belongs to the type II topoisomerase GyrB family.</text>
</comment>
<keyword evidence="8" id="KW-0812">Transmembrane</keyword>
<feature type="transmembrane region" description="Helical" evidence="8">
    <location>
        <begin position="47"/>
        <end position="74"/>
    </location>
</feature>
<evidence type="ECO:0000256" key="4">
    <source>
        <dbReference type="ARBA" id="ARBA00022840"/>
    </source>
</evidence>
<evidence type="ECO:0000313" key="10">
    <source>
        <dbReference type="EMBL" id="BBN68395.1"/>
    </source>
</evidence>
<evidence type="ECO:0000256" key="6">
    <source>
        <dbReference type="ARBA" id="ARBA00023125"/>
    </source>
</evidence>
<evidence type="ECO:0000259" key="9">
    <source>
        <dbReference type="Pfam" id="PF02518"/>
    </source>
</evidence>
<dbReference type="SUPFAM" id="SSF55874">
    <property type="entry name" value="ATPase domain of HSP90 chaperone/DNA topoisomerase II/histidine kinase"/>
    <property type="match status" value="1"/>
</dbReference>
<dbReference type="PRINTS" id="PR00418">
    <property type="entry name" value="TPI2FAMILY"/>
</dbReference>
<dbReference type="PANTHER" id="PTHR45866">
    <property type="entry name" value="DNA GYRASE/TOPOISOMERASE SUBUNIT B"/>
    <property type="match status" value="1"/>
</dbReference>
<reference evidence="10" key="1">
    <citation type="journal article" date="2019" name="Science">
        <title>Mutation of a bHLH transcription factor allowed almond domestication.</title>
        <authorList>
            <person name="Sanchez-Perez R."/>
            <person name="Pavan S."/>
            <person name="Mazzeo R."/>
            <person name="Moldovan C."/>
            <person name="Aiese Cigliano R."/>
            <person name="Del Cueto J."/>
            <person name="Ricciardi F."/>
            <person name="Lotti C."/>
            <person name="Ricciardi L."/>
            <person name="Dicenta F."/>
            <person name="Lopez-Marques R.L."/>
            <person name="Lindberg Moller B."/>
        </authorList>
    </citation>
    <scope>NUCLEOTIDE SEQUENCE</scope>
</reference>
<dbReference type="GO" id="GO:0003918">
    <property type="term" value="F:DNA topoisomerase type II (double strand cut, ATP-hydrolyzing) activity"/>
    <property type="evidence" value="ECO:0007669"/>
    <property type="project" value="UniProtKB-EC"/>
</dbReference>
<accession>A0A5H2XQ14</accession>
<keyword evidence="5" id="KW-0799">Topoisomerase</keyword>
<keyword evidence="3" id="KW-0547">Nucleotide-binding</keyword>
<dbReference type="InterPro" id="IPR036890">
    <property type="entry name" value="HATPase_C_sf"/>
</dbReference>
<feature type="non-terminal residue" evidence="10">
    <location>
        <position position="1"/>
    </location>
</feature>
<feature type="domain" description="Histidine kinase/HSP90-like ATPase" evidence="9">
    <location>
        <begin position="141"/>
        <end position="191"/>
    </location>
</feature>
<dbReference type="Gene3D" id="3.30.565.10">
    <property type="entry name" value="Histidine kinase-like ATPase, C-terminal domain"/>
    <property type="match status" value="1"/>
</dbReference>
<proteinExistence type="inferred from homology"/>
<evidence type="ECO:0000256" key="7">
    <source>
        <dbReference type="ARBA" id="ARBA00023235"/>
    </source>
</evidence>
<keyword evidence="8" id="KW-1133">Transmembrane helix</keyword>
<dbReference type="GO" id="GO:0003677">
    <property type="term" value="F:DNA binding"/>
    <property type="evidence" value="ECO:0007669"/>
    <property type="project" value="UniProtKB-KW"/>
</dbReference>
<protein>
    <submittedName>
        <fullName evidence="10">DNA GYRASE B2</fullName>
    </submittedName>
</protein>
<evidence type="ECO:0000256" key="8">
    <source>
        <dbReference type="SAM" id="Phobius"/>
    </source>
</evidence>
<keyword evidence="7" id="KW-0413">Isomerase</keyword>
<dbReference type="GO" id="GO:0005524">
    <property type="term" value="F:ATP binding"/>
    <property type="evidence" value="ECO:0007669"/>
    <property type="project" value="UniProtKB-KW"/>
</dbReference>
<dbReference type="EMBL" id="AP020745">
    <property type="protein sequence ID" value="BBN68395.1"/>
    <property type="molecule type" value="Genomic_DNA"/>
</dbReference>
<organism evidence="10">
    <name type="scientific">Prunus dulcis</name>
    <name type="common">Almond</name>
    <name type="synonym">Amygdalus dulcis</name>
    <dbReference type="NCBI Taxonomy" id="3755"/>
    <lineage>
        <taxon>Eukaryota</taxon>
        <taxon>Viridiplantae</taxon>
        <taxon>Streptophyta</taxon>
        <taxon>Embryophyta</taxon>
        <taxon>Tracheophyta</taxon>
        <taxon>Spermatophyta</taxon>
        <taxon>Magnoliopsida</taxon>
        <taxon>eudicotyledons</taxon>
        <taxon>Gunneridae</taxon>
        <taxon>Pentapetalae</taxon>
        <taxon>rosids</taxon>
        <taxon>fabids</taxon>
        <taxon>Rosales</taxon>
        <taxon>Rosaceae</taxon>
        <taxon>Amygdaloideae</taxon>
        <taxon>Amygdaleae</taxon>
        <taxon>Prunus</taxon>
    </lineage>
</organism>
<evidence type="ECO:0000256" key="5">
    <source>
        <dbReference type="ARBA" id="ARBA00023029"/>
    </source>
</evidence>
<keyword evidence="4" id="KW-0067">ATP-binding</keyword>
<feature type="non-terminal residue" evidence="10">
    <location>
        <position position="315"/>
    </location>
</feature>
<name>A0A5H2XQ14_PRUDU</name>
<comment type="catalytic activity">
    <reaction evidence="1">
        <text>ATP-dependent breakage, passage and rejoining of double-stranded DNA.</text>
        <dbReference type="EC" id="5.6.2.2"/>
    </reaction>
</comment>
<keyword evidence="6" id="KW-0238">DNA-binding</keyword>
<sequence length="315" mass="34419">APSLKEIIASIHFEIDKFLLEQVLLATGVCVANEVSHKKYNPNSLTLYGLTLSLTLFSSPSLPLLVFFFFLVFLSCSSLPLVQPTTQLLSSTPATEAFQGSSGSNAYGSDQIQISKFIKVLEGLDPVRKRPGMYIGSTGRRGLHQLVYEILDNAVDEAQAGFASKIEVVLLADGSVSIADNGRGILTDMHPATKKSALETVLMLMITLRREDTDPEKNHDNEYFYAGTFVDLSIYEGNPDLSSCPLPIVCQDNVGAPQVPSGDGGEDDDSKLEKLQFVISLVIASSLKEVIASIHFEIDKFLLEQMLLTKDNNRK</sequence>
<dbReference type="InterPro" id="IPR003594">
    <property type="entry name" value="HATPase_dom"/>
</dbReference>
<gene>
    <name evidence="10" type="ORF">Prudu_408S000100</name>
</gene>
<evidence type="ECO:0000256" key="1">
    <source>
        <dbReference type="ARBA" id="ARBA00000185"/>
    </source>
</evidence>